<evidence type="ECO:0000313" key="3">
    <source>
        <dbReference type="EMBL" id="CAD8152807.1"/>
    </source>
</evidence>
<feature type="coiled-coil region" evidence="1">
    <location>
        <begin position="1255"/>
        <end position="1282"/>
    </location>
</feature>
<feature type="compositionally biased region" description="Basic and acidic residues" evidence="2">
    <location>
        <begin position="289"/>
        <end position="299"/>
    </location>
</feature>
<feature type="coiled-coil region" evidence="1">
    <location>
        <begin position="441"/>
        <end position="483"/>
    </location>
</feature>
<dbReference type="OrthoDB" id="10460621at2759"/>
<name>A0A8S1TM44_PAROT</name>
<reference evidence="3" key="1">
    <citation type="submission" date="2021-01" db="EMBL/GenBank/DDBJ databases">
        <authorList>
            <consortium name="Genoscope - CEA"/>
            <person name="William W."/>
        </authorList>
    </citation>
    <scope>NUCLEOTIDE SEQUENCE</scope>
</reference>
<accession>A0A8S1TM44</accession>
<feature type="coiled-coil region" evidence="1">
    <location>
        <begin position="566"/>
        <end position="1229"/>
    </location>
</feature>
<feature type="coiled-coil region" evidence="1">
    <location>
        <begin position="1308"/>
        <end position="1365"/>
    </location>
</feature>
<feature type="region of interest" description="Disordered" evidence="2">
    <location>
        <begin position="275"/>
        <end position="299"/>
    </location>
</feature>
<evidence type="ECO:0000313" key="4">
    <source>
        <dbReference type="Proteomes" id="UP000683925"/>
    </source>
</evidence>
<dbReference type="OMA" id="IEKGVHH"/>
<dbReference type="Proteomes" id="UP000683925">
    <property type="component" value="Unassembled WGS sequence"/>
</dbReference>
<feature type="coiled-coil region" evidence="1">
    <location>
        <begin position="61"/>
        <end position="179"/>
    </location>
</feature>
<proteinExistence type="predicted"/>
<keyword evidence="4" id="KW-1185">Reference proteome</keyword>
<evidence type="ECO:0000256" key="1">
    <source>
        <dbReference type="SAM" id="Coils"/>
    </source>
</evidence>
<keyword evidence="1" id="KW-0175">Coiled coil</keyword>
<sequence>MEEWTEDQIYKIILKISEEQSDSFLNTVEDHPKFDGNNINQILMIGIQEKEEVIKEVIHLIIENEDQISQYEHKIMVMNQEYEQCLSHIKELENVNQNQNEQNEKLFDQIQRIEDELSNGRLKYKQIENELEKKNAQLKECITSFQNNEQINNQMRKKNQDLEEQINRQKNEIHQKDAQIGKLIAKIKDQDDKIQLKDQEIKNFIKENDKQQYTPFEQQQAQHDSIKKEKKRTINYMTRNKSNTVLLRSETLHSRSQSHYIGQFDLEQFKEQCAASVKSQNSESEDDQTDKKTLKQENDEQQELEKLVIELKSKLETQSNQLQIVENEKKQCEAQIIALSSEINVFKIKEKKMTLQQKQQEKKLTELQSEKNKFQTEQEQLETRMQEIENKHQQKMKLMTSENDQLKKRLSLNLGKVETQQEKDKDLMKIKKEYDDMIMEMQKQNMDLHFLNEELIEENNKINEQLKDINQKQLNDIEEILKLEKQLELMEYDLISQKQISLIQSKIIFEQGISQISVENFKNNNDTKKNGLSETQVEKIINGLVEISEKKDDGQIINEVKEQFDKKKQIEMIRQLEQKNDQLQTELQEKEAQQLKQIEIINLEIEKGVHHLVEKNQQIEQQSATIKELEQKNHQLQSELQEKEVQKLKEIEIIKLEIEKGVHHLVEKNQQIEQQSATIKELEQKNHQLQSELQEKEVQKLKEIEIIKLEIEKGVHHLVEKNQQIEQQSATIKELEQKNHQLQSELQEKEVQKLKEIEIIKLEIEKGVHHLVEKNQQIEQQSATIKELEQKNHQLQSELQEKEVQKLKEIEIIKLEIEKGVHHLVEKNQQIEQQSATIKELEQKNHQLQSELQEKEVQKLKEIEIIKLEIEKGVHHLVEKNQQIEQQSATIKELEQKNHQLQSELQEKEVQKLKEIEIIKLEIEKGVHHLVEKNQQIEQQSATIKELEQKTHQLQSELQEKEAQKLKEIEIIKLEIEKGVHHLIEKNQQIEQQSATIQELEQKIHVLQEEIKEKEAQKLQEIEIIKLEIEKGVNHLVEKNQQIEQQSATIQELEQKIHVLQEEIKEKEAQKLQEIEIIKLEIEKGVNHLVEKNQQIEQQSATIQELEQKIHVLQEEIKEKEAQKLQEIEIIKLEIEKGVNHLVEKNQQIEQQSATIQELEQKIHVLQEEIKEKEAQKLQEIEIIKLEIEKGVNHLVEKNQQIEQQSATIQELEQKIHVLQEEIKEKEAQKLQEIEIIKLEIEKGVNHLLENTSFIDLQKETITNLELQVLQLQSELSHTQESSQNQLLQLNLSLTEKQQLLSEQNQSILQFQQQIEQQNVTLQQLLNNTYIQSQEQAISQLVQEIKTLKQQIEQQDDNQKVYEQILINQIEKLKQTNLSQSNQIISLTQDKDKLQSICSQLKQIEKILQDELLKMQDKIDELCIELDKVQQPSTRSSSISSQNKTLIYEQFFHLTSQSVQMNSNHQNAFDVKLKSYYSEVVSQGVPFHKWSKWLEDKLKEELHKYQR</sequence>
<gene>
    <name evidence="3" type="ORF">POCTA_138.1.T0270048</name>
</gene>
<dbReference type="EMBL" id="CAJJDP010000027">
    <property type="protein sequence ID" value="CAD8152807.1"/>
    <property type="molecule type" value="Genomic_DNA"/>
</dbReference>
<evidence type="ECO:0000256" key="2">
    <source>
        <dbReference type="SAM" id="MobiDB-lite"/>
    </source>
</evidence>
<comment type="caution">
    <text evidence="3">The sequence shown here is derived from an EMBL/GenBank/DDBJ whole genome shotgun (WGS) entry which is preliminary data.</text>
</comment>
<protein>
    <submittedName>
        <fullName evidence="3">Uncharacterized protein</fullName>
    </submittedName>
</protein>
<organism evidence="3 4">
    <name type="scientific">Paramecium octaurelia</name>
    <dbReference type="NCBI Taxonomy" id="43137"/>
    <lineage>
        <taxon>Eukaryota</taxon>
        <taxon>Sar</taxon>
        <taxon>Alveolata</taxon>
        <taxon>Ciliophora</taxon>
        <taxon>Intramacronucleata</taxon>
        <taxon>Oligohymenophorea</taxon>
        <taxon>Peniculida</taxon>
        <taxon>Parameciidae</taxon>
        <taxon>Paramecium</taxon>
    </lineage>
</organism>